<proteinExistence type="inferred from homology"/>
<dbReference type="SUPFAM" id="SSF103473">
    <property type="entry name" value="MFS general substrate transporter"/>
    <property type="match status" value="1"/>
</dbReference>
<dbReference type="VEuPathDB" id="CryptoDB:Cvel_19156"/>
<gene>
    <name evidence="10" type="ORF">Cvel_19156</name>
</gene>
<dbReference type="Gene3D" id="1.20.1250.20">
    <property type="entry name" value="MFS general substrate transporter like domains"/>
    <property type="match status" value="2"/>
</dbReference>
<keyword evidence="5 8" id="KW-0472">Membrane</keyword>
<feature type="transmembrane region" description="Helical" evidence="8">
    <location>
        <begin position="449"/>
        <end position="475"/>
    </location>
</feature>
<dbReference type="InterPro" id="IPR044770">
    <property type="entry name" value="MFS_spinster-like"/>
</dbReference>
<feature type="compositionally biased region" description="Basic and acidic residues" evidence="7">
    <location>
        <begin position="255"/>
        <end position="272"/>
    </location>
</feature>
<evidence type="ECO:0000256" key="4">
    <source>
        <dbReference type="ARBA" id="ARBA00022989"/>
    </source>
</evidence>
<evidence type="ECO:0000256" key="1">
    <source>
        <dbReference type="ARBA" id="ARBA00004141"/>
    </source>
</evidence>
<protein>
    <recommendedName>
        <fullName evidence="9">Major facilitator superfamily (MFS) profile domain-containing protein</fullName>
    </recommendedName>
</protein>
<evidence type="ECO:0000256" key="3">
    <source>
        <dbReference type="ARBA" id="ARBA00022692"/>
    </source>
</evidence>
<dbReference type="GO" id="GO:0016020">
    <property type="term" value="C:membrane"/>
    <property type="evidence" value="ECO:0007669"/>
    <property type="project" value="UniProtKB-SubCell"/>
</dbReference>
<feature type="transmembrane region" description="Helical" evidence="8">
    <location>
        <begin position="603"/>
        <end position="626"/>
    </location>
</feature>
<evidence type="ECO:0000256" key="2">
    <source>
        <dbReference type="ARBA" id="ARBA00022448"/>
    </source>
</evidence>
<feature type="compositionally biased region" description="Low complexity" evidence="7">
    <location>
        <begin position="288"/>
        <end position="303"/>
    </location>
</feature>
<dbReference type="GO" id="GO:0022857">
    <property type="term" value="F:transmembrane transporter activity"/>
    <property type="evidence" value="ECO:0007669"/>
    <property type="project" value="InterPro"/>
</dbReference>
<name>A0A0G4FX12_9ALVE</name>
<evidence type="ECO:0000256" key="8">
    <source>
        <dbReference type="SAM" id="Phobius"/>
    </source>
</evidence>
<evidence type="ECO:0000256" key="7">
    <source>
        <dbReference type="SAM" id="MobiDB-lite"/>
    </source>
</evidence>
<feature type="region of interest" description="Disordered" evidence="7">
    <location>
        <begin position="633"/>
        <end position="764"/>
    </location>
</feature>
<feature type="transmembrane region" description="Helical" evidence="8">
    <location>
        <begin position="513"/>
        <end position="533"/>
    </location>
</feature>
<organism evidence="10">
    <name type="scientific">Chromera velia CCMP2878</name>
    <dbReference type="NCBI Taxonomy" id="1169474"/>
    <lineage>
        <taxon>Eukaryota</taxon>
        <taxon>Sar</taxon>
        <taxon>Alveolata</taxon>
        <taxon>Colpodellida</taxon>
        <taxon>Chromeraceae</taxon>
        <taxon>Chromera</taxon>
    </lineage>
</organism>
<comment type="similarity">
    <text evidence="6">Belongs to the major facilitator superfamily. Spinster (TC 2.A.1.49) family.</text>
</comment>
<keyword evidence="3 8" id="KW-0812">Transmembrane</keyword>
<accession>A0A0G4FX12</accession>
<feature type="transmembrane region" description="Helical" evidence="8">
    <location>
        <begin position="214"/>
        <end position="233"/>
    </location>
</feature>
<dbReference type="PhylomeDB" id="A0A0G4FX12"/>
<evidence type="ECO:0000256" key="5">
    <source>
        <dbReference type="ARBA" id="ARBA00023136"/>
    </source>
</evidence>
<reference evidence="10" key="1">
    <citation type="submission" date="2014-11" db="EMBL/GenBank/DDBJ databases">
        <authorList>
            <person name="Otto D Thomas"/>
            <person name="Naeem Raeece"/>
        </authorList>
    </citation>
    <scope>NUCLEOTIDE SEQUENCE</scope>
</reference>
<feature type="transmembrane region" description="Helical" evidence="8">
    <location>
        <begin position="553"/>
        <end position="576"/>
    </location>
</feature>
<dbReference type="EMBL" id="CDMZ01000697">
    <property type="protein sequence ID" value="CEM19695.1"/>
    <property type="molecule type" value="Genomic_DNA"/>
</dbReference>
<feature type="compositionally biased region" description="Basic and acidic residues" evidence="7">
    <location>
        <begin position="643"/>
        <end position="652"/>
    </location>
</feature>
<dbReference type="PANTHER" id="PTHR23505">
    <property type="entry name" value="SPINSTER"/>
    <property type="match status" value="1"/>
</dbReference>
<feature type="transmembrane region" description="Helical" evidence="8">
    <location>
        <begin position="176"/>
        <end position="194"/>
    </location>
</feature>
<comment type="subcellular location">
    <subcellularLocation>
        <location evidence="1">Membrane</location>
        <topology evidence="1">Multi-pass membrane protein</topology>
    </subcellularLocation>
</comment>
<dbReference type="InterPro" id="IPR011701">
    <property type="entry name" value="MFS"/>
</dbReference>
<dbReference type="InterPro" id="IPR020846">
    <property type="entry name" value="MFS_dom"/>
</dbReference>
<sequence>MVLYARGGDPEEGRATISYPVSPQTQEKMYGVEDHSDPVSTDTHGTSQVLKTQAIVNATCALDGADAQLLPATFRALESQLGMRPSDMSLLSLAQSLCQSASSPVWGFCADRFSRGKFLAFGCFLWGGVTCLLALVSSFGQMLLLRAVNGIALASVSPISQSIIADMFAGSQRGRAFGWVQFFSSIGGMAGGILTTSLSEERFFGGTVEGWRLAFLFIGVSSLFLGFGVWVGAADVDRGRGRRGYKRVPANERPGLSERGGEETVKTARVEEGDAFGGEGKREEGENSPESFSSSPSVTQTSFEETRQSLPSTQRDEVPGCLRRGAASEGSSTGVPDRYISTDALRSGMQPEKQREGGKVQVPLSPSPAGELRPAAVGVESGGRGHSGSSSSFAVSFCRLCVSELSLLCGLMRTPSFAFIVLQGVFGAVPWNAMGFLTLFMQYCGLSDFLASVAASSLLAAGAFGGMTGGMLGDLLEGLLGDHGRPLVAQLSVALGIPVTVVMLHLVPRQSESAPLFICLMMVLGFVSTWTPAGTNRPILCEITSDDARARTFSWLVALEGSSAALFGAPLVAFFAETVFGYSLSEAKVSDMDEGARLANADALARALTLIMVLPWAVCFLLYGALHVTYPRDKRRHGNRNGNVDDREDPGQTREGGTGGQHPTMDHSPPPRHRSHTHRSPPPLTVSPCRDTEDSTHDGHQKTVIHASSSFSSSSYDDGSPTPTAGSEYEGEREGRQRPNPRKSPRSKRKEQTKQQPPPLLTVP</sequence>
<feature type="transmembrane region" description="Helical" evidence="8">
    <location>
        <begin position="487"/>
        <end position="507"/>
    </location>
</feature>
<evidence type="ECO:0000313" key="10">
    <source>
        <dbReference type="EMBL" id="CEM19695.1"/>
    </source>
</evidence>
<dbReference type="InterPro" id="IPR036259">
    <property type="entry name" value="MFS_trans_sf"/>
</dbReference>
<dbReference type="AlphaFoldDB" id="A0A0G4FX12"/>
<feature type="region of interest" description="Disordered" evidence="7">
    <location>
        <begin position="241"/>
        <end position="370"/>
    </location>
</feature>
<feature type="compositionally biased region" description="Basic and acidic residues" evidence="7">
    <location>
        <begin position="690"/>
        <end position="701"/>
    </location>
</feature>
<keyword evidence="4 8" id="KW-1133">Transmembrane helix</keyword>
<feature type="compositionally biased region" description="Basic residues" evidence="7">
    <location>
        <begin position="670"/>
        <end position="679"/>
    </location>
</feature>
<feature type="domain" description="Major facilitator superfamily (MFS) profile" evidence="9">
    <location>
        <begin position="52"/>
        <end position="618"/>
    </location>
</feature>
<dbReference type="PROSITE" id="PS50850">
    <property type="entry name" value="MFS"/>
    <property type="match status" value="1"/>
</dbReference>
<dbReference type="Pfam" id="PF07690">
    <property type="entry name" value="MFS_1"/>
    <property type="match status" value="1"/>
</dbReference>
<feature type="compositionally biased region" description="Basic residues" evidence="7">
    <location>
        <begin position="739"/>
        <end position="751"/>
    </location>
</feature>
<evidence type="ECO:0000259" key="9">
    <source>
        <dbReference type="PROSITE" id="PS50850"/>
    </source>
</evidence>
<dbReference type="PANTHER" id="PTHR23505:SF52">
    <property type="entry name" value="MAJOR FACILITATOR SUPERFAMILY PROTEIN"/>
    <property type="match status" value="1"/>
</dbReference>
<feature type="transmembrane region" description="Helical" evidence="8">
    <location>
        <begin position="417"/>
        <end position="443"/>
    </location>
</feature>
<keyword evidence="2" id="KW-0813">Transport</keyword>
<feature type="transmembrane region" description="Helical" evidence="8">
    <location>
        <begin position="118"/>
        <end position="137"/>
    </location>
</feature>
<evidence type="ECO:0000256" key="6">
    <source>
        <dbReference type="ARBA" id="ARBA00024338"/>
    </source>
</evidence>